<dbReference type="SMART" id="SM00052">
    <property type="entry name" value="EAL"/>
    <property type="match status" value="1"/>
</dbReference>
<dbReference type="SUPFAM" id="SSF55073">
    <property type="entry name" value="Nucleotide cyclase"/>
    <property type="match status" value="1"/>
</dbReference>
<name>A0ABU9RXQ4_9BURK</name>
<dbReference type="InterPro" id="IPR035919">
    <property type="entry name" value="EAL_sf"/>
</dbReference>
<dbReference type="NCBIfam" id="TIGR00229">
    <property type="entry name" value="sensory_box"/>
    <property type="match status" value="1"/>
</dbReference>
<evidence type="ECO:0000259" key="3">
    <source>
        <dbReference type="PROSITE" id="PS50887"/>
    </source>
</evidence>
<dbReference type="Pfam" id="PF00563">
    <property type="entry name" value="EAL"/>
    <property type="match status" value="1"/>
</dbReference>
<comment type="caution">
    <text evidence="4">The sequence shown here is derived from an EMBL/GenBank/DDBJ whole genome shotgun (WGS) entry which is preliminary data.</text>
</comment>
<reference evidence="4 5" key="1">
    <citation type="submission" date="2024-01" db="EMBL/GenBank/DDBJ databases">
        <title>The diversity of rhizobia nodulating Mimosa spp. in eleven states of Brazil covering several biomes is determined by host plant, location, and edaphic factors.</title>
        <authorList>
            <person name="Rouws L."/>
            <person name="Barauna A."/>
            <person name="Beukes C."/>
            <person name="De Faria S.M."/>
            <person name="Gross E."/>
            <person name="Dos Reis Junior F.B."/>
            <person name="Simon M."/>
            <person name="Maluk M."/>
            <person name="Odee D.W."/>
            <person name="Kenicer G."/>
            <person name="Young J.P.W."/>
            <person name="Reis V.M."/>
            <person name="Zilli J."/>
            <person name="James E.K."/>
        </authorList>
    </citation>
    <scope>NUCLEOTIDE SEQUENCE [LARGE SCALE GENOMIC DNA]</scope>
    <source>
        <strain evidence="4 5">JPY167</strain>
    </source>
</reference>
<dbReference type="InterPro" id="IPR029016">
    <property type="entry name" value="GAF-like_dom_sf"/>
</dbReference>
<dbReference type="CDD" id="cd01949">
    <property type="entry name" value="GGDEF"/>
    <property type="match status" value="1"/>
</dbReference>
<dbReference type="InterPro" id="IPR000160">
    <property type="entry name" value="GGDEF_dom"/>
</dbReference>
<dbReference type="SUPFAM" id="SSF141868">
    <property type="entry name" value="EAL domain-like"/>
    <property type="match status" value="1"/>
</dbReference>
<dbReference type="InterPro" id="IPR012226">
    <property type="entry name" value="Diguanyl_cyclase/Pdiesterase"/>
</dbReference>
<dbReference type="PROSITE" id="PS50883">
    <property type="entry name" value="EAL"/>
    <property type="match status" value="1"/>
</dbReference>
<dbReference type="PIRSF" id="PIRSF005925">
    <property type="entry name" value="Dos"/>
    <property type="match status" value="1"/>
</dbReference>
<dbReference type="InterPro" id="IPR035965">
    <property type="entry name" value="PAS-like_dom_sf"/>
</dbReference>
<evidence type="ECO:0000256" key="1">
    <source>
        <dbReference type="SAM" id="MobiDB-lite"/>
    </source>
</evidence>
<evidence type="ECO:0000259" key="2">
    <source>
        <dbReference type="PROSITE" id="PS50883"/>
    </source>
</evidence>
<dbReference type="EMBL" id="JAYMRV010000009">
    <property type="protein sequence ID" value="MEM5424859.1"/>
    <property type="molecule type" value="Genomic_DNA"/>
</dbReference>
<dbReference type="Proteomes" id="UP001489897">
    <property type="component" value="Unassembled WGS sequence"/>
</dbReference>
<dbReference type="Pfam" id="PF00990">
    <property type="entry name" value="GGDEF"/>
    <property type="match status" value="1"/>
</dbReference>
<dbReference type="InterPro" id="IPR052155">
    <property type="entry name" value="Biofilm_reg_signaling"/>
</dbReference>
<dbReference type="Gene3D" id="3.20.20.450">
    <property type="entry name" value="EAL domain"/>
    <property type="match status" value="1"/>
</dbReference>
<dbReference type="SUPFAM" id="SSF55785">
    <property type="entry name" value="PYP-like sensor domain (PAS domain)"/>
    <property type="match status" value="1"/>
</dbReference>
<dbReference type="PANTHER" id="PTHR44757:SF2">
    <property type="entry name" value="BIOFILM ARCHITECTURE MAINTENANCE PROTEIN MBAA"/>
    <property type="match status" value="1"/>
</dbReference>
<evidence type="ECO:0000313" key="5">
    <source>
        <dbReference type="Proteomes" id="UP001489897"/>
    </source>
</evidence>
<feature type="region of interest" description="Disordered" evidence="1">
    <location>
        <begin position="15"/>
        <end position="37"/>
    </location>
</feature>
<dbReference type="Gene3D" id="3.30.450.40">
    <property type="match status" value="1"/>
</dbReference>
<keyword evidence="5" id="KW-1185">Reference proteome</keyword>
<dbReference type="CDD" id="cd01948">
    <property type="entry name" value="EAL"/>
    <property type="match status" value="1"/>
</dbReference>
<sequence>MVYSQAAAAFGAAGSRGGQSEVSKESDGATSGAANGTDAALAQERSVLRLVSRSMPLPELLAEVCCRAGRLLGAGANCAVLQLDADGQRLRIGSAPNLPAQYHAAFDGTPVGSGTSPSGSAIAERRTICVEDYELAHEWGEYRRIALDSGLRAVWTTPLDDDNGGVLGALAVYQSRPWRPSAAEEALLCDIAHSVAAMLNQQTMAERLALSEEHHRLVVDHLNEGIVMQARDDTVLACNRSARRLLRLPEHAVGMSIMQVIPRVLDESGKPLPTSKRPSMKALETGKPVLGETVGLELADGEIVWVSENVLPIFRPGESEPISVVVSFTDIGPVREAQQQLRYLATRDALTGLYNRTFLAERMHAMLERATCSAKPALLFVDLDGFKKVNDTGGHEAGDSLLRDVGRRLTGCVSEGDTLARVGGDEFVIAVCCYKGVDDLVALAQRVLGALAAPFAVAGNEYYLGASIGISLYPDDGRSAAALMRNADSAMYAAKQRGTNQFQFFTNELRQHLQRRFQIERGLRRALASGELRLVYQPIVDGESGRMIGAEALLRWESEELGQVSPVEFIPVAEDTGMIIPIGQWVLEHACRQAAQWRRLFAPDFVMAVNFSPRQIADGLVEQVEGCLARTGLAPDALEVEITEGILMSDSQSVLPLLHALNAIGVRISVDDFGTGYSSLSYLKRFPLHHLKVDRTFVAGLPDNRDSVAITSAVVAMAHSLGMRVTAEGVETPEQASFLRSLRCERQQGYLFGRPVSAQGCAALLREHAAGRVREGV</sequence>
<dbReference type="NCBIfam" id="TIGR00254">
    <property type="entry name" value="GGDEF"/>
    <property type="match status" value="1"/>
</dbReference>
<dbReference type="InterPro" id="IPR029787">
    <property type="entry name" value="Nucleotide_cyclase"/>
</dbReference>
<dbReference type="InterPro" id="IPR003018">
    <property type="entry name" value="GAF"/>
</dbReference>
<dbReference type="PROSITE" id="PS50887">
    <property type="entry name" value="GGDEF"/>
    <property type="match status" value="1"/>
</dbReference>
<proteinExistence type="predicted"/>
<feature type="domain" description="GGDEF" evidence="3">
    <location>
        <begin position="374"/>
        <end position="507"/>
    </location>
</feature>
<dbReference type="Pfam" id="PF01590">
    <property type="entry name" value="GAF"/>
    <property type="match status" value="1"/>
</dbReference>
<accession>A0ABU9RXQ4</accession>
<dbReference type="Gene3D" id="3.30.450.20">
    <property type="entry name" value="PAS domain"/>
    <property type="match status" value="1"/>
</dbReference>
<organism evidence="4 5">
    <name type="scientific">Paraburkholderia ferrariae</name>
    <dbReference type="NCBI Taxonomy" id="386056"/>
    <lineage>
        <taxon>Bacteria</taxon>
        <taxon>Pseudomonadati</taxon>
        <taxon>Pseudomonadota</taxon>
        <taxon>Betaproteobacteria</taxon>
        <taxon>Burkholderiales</taxon>
        <taxon>Burkholderiaceae</taxon>
        <taxon>Paraburkholderia</taxon>
    </lineage>
</organism>
<dbReference type="InterPro" id="IPR001633">
    <property type="entry name" value="EAL_dom"/>
</dbReference>
<dbReference type="RefSeq" id="WP_342949050.1">
    <property type="nucleotide sequence ID" value="NZ_JAYMRV010000009.1"/>
</dbReference>
<dbReference type="SUPFAM" id="SSF55781">
    <property type="entry name" value="GAF domain-like"/>
    <property type="match status" value="1"/>
</dbReference>
<dbReference type="SMART" id="SM00065">
    <property type="entry name" value="GAF"/>
    <property type="match status" value="1"/>
</dbReference>
<evidence type="ECO:0000313" key="4">
    <source>
        <dbReference type="EMBL" id="MEM5424859.1"/>
    </source>
</evidence>
<dbReference type="PANTHER" id="PTHR44757">
    <property type="entry name" value="DIGUANYLATE CYCLASE DGCP"/>
    <property type="match status" value="1"/>
</dbReference>
<dbReference type="InterPro" id="IPR000014">
    <property type="entry name" value="PAS"/>
</dbReference>
<dbReference type="Gene3D" id="3.30.70.270">
    <property type="match status" value="1"/>
</dbReference>
<protein>
    <submittedName>
        <fullName evidence="4">EAL domain-containing protein</fullName>
    </submittedName>
</protein>
<gene>
    <name evidence="4" type="ORF">VSR73_27795</name>
</gene>
<dbReference type="InterPro" id="IPR043128">
    <property type="entry name" value="Rev_trsase/Diguanyl_cyclase"/>
</dbReference>
<dbReference type="SMART" id="SM00267">
    <property type="entry name" value="GGDEF"/>
    <property type="match status" value="1"/>
</dbReference>
<dbReference type="CDD" id="cd00130">
    <property type="entry name" value="PAS"/>
    <property type="match status" value="1"/>
</dbReference>
<feature type="domain" description="EAL" evidence="2">
    <location>
        <begin position="516"/>
        <end position="769"/>
    </location>
</feature>